<keyword evidence="8" id="KW-1185">Reference proteome</keyword>
<evidence type="ECO:0008006" key="9">
    <source>
        <dbReference type="Google" id="ProtNLM"/>
    </source>
</evidence>
<evidence type="ECO:0000313" key="7">
    <source>
        <dbReference type="EMBL" id="EPT01731.1"/>
    </source>
</evidence>
<dbReference type="PIRSF" id="PIRSF017245">
    <property type="entry name" value="Phosphoketolase"/>
    <property type="match status" value="1"/>
</dbReference>
<evidence type="ECO:0000256" key="3">
    <source>
        <dbReference type="ARBA" id="ARBA00023052"/>
    </source>
</evidence>
<dbReference type="STRING" id="743788.S8FJZ3"/>
<dbReference type="FunCoup" id="S8FJZ3">
    <property type="interactions" value="16"/>
</dbReference>
<evidence type="ECO:0000256" key="2">
    <source>
        <dbReference type="ARBA" id="ARBA00005623"/>
    </source>
</evidence>
<evidence type="ECO:0000256" key="1">
    <source>
        <dbReference type="ARBA" id="ARBA00001964"/>
    </source>
</evidence>
<dbReference type="AlphaFoldDB" id="S8FJZ3"/>
<dbReference type="Pfam" id="PF09363">
    <property type="entry name" value="XFP_C"/>
    <property type="match status" value="1"/>
</dbReference>
<dbReference type="GO" id="GO:0005975">
    <property type="term" value="P:carbohydrate metabolic process"/>
    <property type="evidence" value="ECO:0007669"/>
    <property type="project" value="InterPro"/>
</dbReference>
<dbReference type="InterPro" id="IPR018970">
    <property type="entry name" value="Xul5P/Fru6P_PKetolase_N"/>
</dbReference>
<keyword evidence="4" id="KW-0456">Lyase</keyword>
<dbReference type="InterPro" id="IPR009014">
    <property type="entry name" value="Transketo_C/PFOR_II"/>
</dbReference>
<dbReference type="SUPFAM" id="SSF52922">
    <property type="entry name" value="TK C-terminal domain-like"/>
    <property type="match status" value="1"/>
</dbReference>
<dbReference type="Proteomes" id="UP000015241">
    <property type="component" value="Unassembled WGS sequence"/>
</dbReference>
<dbReference type="Pfam" id="PF09364">
    <property type="entry name" value="XFP_N"/>
    <property type="match status" value="1"/>
</dbReference>
<proteinExistence type="inferred from homology"/>
<comment type="cofactor">
    <cofactor evidence="1">
        <name>thiamine diphosphate</name>
        <dbReference type="ChEBI" id="CHEBI:58937"/>
    </cofactor>
</comment>
<evidence type="ECO:0000259" key="6">
    <source>
        <dbReference type="Pfam" id="PF09364"/>
    </source>
</evidence>
<dbReference type="HOGENOM" id="CLU_013954_2_0_1"/>
<feature type="domain" description="Xylulose 5-phosphate/Fructose 6-phosphate phosphoketolase C-terminal" evidence="5">
    <location>
        <begin position="586"/>
        <end position="787"/>
    </location>
</feature>
<dbReference type="eggNOG" id="ENOG502QUUF">
    <property type="taxonomic scope" value="Eukaryota"/>
</dbReference>
<keyword evidence="3" id="KW-0786">Thiamine pyrophosphate</keyword>
<dbReference type="PANTHER" id="PTHR31273:SF1">
    <property type="entry name" value="PHOSPHOKETOLASE-RELATED"/>
    <property type="match status" value="1"/>
</dbReference>
<comment type="similarity">
    <text evidence="2">Belongs to the XFP family.</text>
</comment>
<evidence type="ECO:0000313" key="8">
    <source>
        <dbReference type="Proteomes" id="UP000015241"/>
    </source>
</evidence>
<dbReference type="OrthoDB" id="2532903at2759"/>
<dbReference type="Pfam" id="PF03894">
    <property type="entry name" value="XFP"/>
    <property type="match status" value="1"/>
</dbReference>
<dbReference type="SUPFAM" id="SSF52518">
    <property type="entry name" value="Thiamin diphosphate-binding fold (THDP-binding)"/>
    <property type="match status" value="2"/>
</dbReference>
<gene>
    <name evidence="7" type="ORF">FOMPIDRAFT_83471</name>
</gene>
<dbReference type="InterPro" id="IPR019790">
    <property type="entry name" value="Xul5P/Fru6P_PKetolase_CS"/>
</dbReference>
<dbReference type="Gene3D" id="3.40.50.970">
    <property type="match status" value="2"/>
</dbReference>
<organism evidence="7 8">
    <name type="scientific">Fomitopsis schrenkii</name>
    <name type="common">Brown rot fungus</name>
    <dbReference type="NCBI Taxonomy" id="2126942"/>
    <lineage>
        <taxon>Eukaryota</taxon>
        <taxon>Fungi</taxon>
        <taxon>Dikarya</taxon>
        <taxon>Basidiomycota</taxon>
        <taxon>Agaricomycotina</taxon>
        <taxon>Agaricomycetes</taxon>
        <taxon>Polyporales</taxon>
        <taxon>Fomitopsis</taxon>
    </lineage>
</organism>
<dbReference type="InterPro" id="IPR018969">
    <property type="entry name" value="Xul5P/Fru6P_PKetolase_C"/>
</dbReference>
<sequence>MPGQQILEPNPPPDPSQLPDALLEYRVKLHVKGTLSKDELDAISQFRRAADYIAAAMIFLKSGILERRDLTPDDIKQRLLGHWGTCPGLVLVYAHINRLVRKTDADLLYVVGPGHGAPGILSCLWLENTLGHFWPRNTRDLTGLRSLISGFSVPGGFPSHVNAETPGSIHEGGELGYALSVAFGAVMDKPDLVCVCVIGDGEAETGPTATAWHGYKYIDPAESGAVLPIVHVNGFKISERTIYGTMDDKELVALFTGYGYQARFVEDLENIDEDMAASMDWALGEIRSVQRAARRGQPQGWGGPKKLGGDFIEGSFHAHQVPLPNAKKDPEQLRMLQEWLGSYKPEELFDDDGVPNDRILSIIPAKAGKKIGMRKEAYAGYVSLRMPDWKQKSVEKGCQESCMKVIGELLFEVINENPHTFRIFSPDELESNKLGATLRTSGRNMQWDVASRAQGGRIIEILSEHTCQGMMQGYTLTGRTALFPSYEAFLGIVHTMMVQYSKFVKMAQETNWRRPIGSLNYLETSTWARQDHNGFSHQNPSFIGAVLALKPKIARVYLPPDANCFLSTMAHCLGAKNYINLMVGSKHPTPVWLSPEEADKHCIAGASIWKFASVDDGVDPDVVLVGIGVEVTFEVIAAAALLRQRLPQLRVRVVNVADLMILEPYGAHPHALTGLEFDALFTKDRPVHFNYHGYVNELKGLLFGRPNMDRVTMEGYREEGTTTSPFSMMLLNYTSRYHVAAAAVRGAARLNPRVEVDAHVAIAGFMHDAQKAQQYIKEHGEDPEGTFSLPKFE</sequence>
<accession>S8FJZ3</accession>
<name>S8FJZ3_FOMSC</name>
<dbReference type="InterPro" id="IPR029061">
    <property type="entry name" value="THDP-binding"/>
</dbReference>
<reference evidence="7 8" key="1">
    <citation type="journal article" date="2012" name="Science">
        <title>The Paleozoic origin of enzymatic lignin decomposition reconstructed from 31 fungal genomes.</title>
        <authorList>
            <person name="Floudas D."/>
            <person name="Binder M."/>
            <person name="Riley R."/>
            <person name="Barry K."/>
            <person name="Blanchette R.A."/>
            <person name="Henrissat B."/>
            <person name="Martinez A.T."/>
            <person name="Otillar R."/>
            <person name="Spatafora J.W."/>
            <person name="Yadav J.S."/>
            <person name="Aerts A."/>
            <person name="Benoit I."/>
            <person name="Boyd A."/>
            <person name="Carlson A."/>
            <person name="Copeland A."/>
            <person name="Coutinho P.M."/>
            <person name="de Vries R.P."/>
            <person name="Ferreira P."/>
            <person name="Findley K."/>
            <person name="Foster B."/>
            <person name="Gaskell J."/>
            <person name="Glotzer D."/>
            <person name="Gorecki P."/>
            <person name="Heitman J."/>
            <person name="Hesse C."/>
            <person name="Hori C."/>
            <person name="Igarashi K."/>
            <person name="Jurgens J.A."/>
            <person name="Kallen N."/>
            <person name="Kersten P."/>
            <person name="Kohler A."/>
            <person name="Kuees U."/>
            <person name="Kumar T.K.A."/>
            <person name="Kuo A."/>
            <person name="LaButti K."/>
            <person name="Larrondo L.F."/>
            <person name="Lindquist E."/>
            <person name="Ling A."/>
            <person name="Lombard V."/>
            <person name="Lucas S."/>
            <person name="Lundell T."/>
            <person name="Martin R."/>
            <person name="McLaughlin D.J."/>
            <person name="Morgenstern I."/>
            <person name="Morin E."/>
            <person name="Murat C."/>
            <person name="Nagy L.G."/>
            <person name="Nolan M."/>
            <person name="Ohm R.A."/>
            <person name="Patyshakuliyeva A."/>
            <person name="Rokas A."/>
            <person name="Ruiz-Duenas F.J."/>
            <person name="Sabat G."/>
            <person name="Salamov A."/>
            <person name="Samejima M."/>
            <person name="Schmutz J."/>
            <person name="Slot J.C."/>
            <person name="St John F."/>
            <person name="Stenlid J."/>
            <person name="Sun H."/>
            <person name="Sun S."/>
            <person name="Syed K."/>
            <person name="Tsang A."/>
            <person name="Wiebenga A."/>
            <person name="Young D."/>
            <person name="Pisabarro A."/>
            <person name="Eastwood D.C."/>
            <person name="Martin F."/>
            <person name="Cullen D."/>
            <person name="Grigoriev I.V."/>
            <person name="Hibbett D.S."/>
        </authorList>
    </citation>
    <scope>NUCLEOTIDE SEQUENCE</scope>
    <source>
        <strain evidence="8">FP-58527</strain>
    </source>
</reference>
<dbReference type="InParanoid" id="S8FJZ3"/>
<dbReference type="PANTHER" id="PTHR31273">
    <property type="entry name" value="PHOSPHOKETOLASE-RELATED"/>
    <property type="match status" value="1"/>
</dbReference>
<dbReference type="InterPro" id="IPR019789">
    <property type="entry name" value="Xul5P/Fru6P_PKetolase_ThDP_BS"/>
</dbReference>
<feature type="domain" description="Xylulose 5-phosphate/Fructose 6-phosphate phosphoketolase N-terminal" evidence="6">
    <location>
        <begin position="36"/>
        <end position="381"/>
    </location>
</feature>
<dbReference type="Gene3D" id="3.40.50.920">
    <property type="match status" value="1"/>
</dbReference>
<dbReference type="PROSITE" id="PS60003">
    <property type="entry name" value="PHOSPHOKETOLASE_2"/>
    <property type="match status" value="1"/>
</dbReference>
<evidence type="ECO:0000259" key="5">
    <source>
        <dbReference type="Pfam" id="PF09363"/>
    </source>
</evidence>
<protein>
    <recommendedName>
        <fullName evidence="9">D-xylulose 5-phosphate/D-fructose 6-phosphate phosphoketolase</fullName>
    </recommendedName>
</protein>
<evidence type="ECO:0000256" key="4">
    <source>
        <dbReference type="ARBA" id="ARBA00023239"/>
    </source>
</evidence>
<dbReference type="EMBL" id="KE504140">
    <property type="protein sequence ID" value="EPT01731.1"/>
    <property type="molecule type" value="Genomic_DNA"/>
</dbReference>
<dbReference type="GO" id="GO:0016832">
    <property type="term" value="F:aldehyde-lyase activity"/>
    <property type="evidence" value="ECO:0007669"/>
    <property type="project" value="InterPro"/>
</dbReference>
<dbReference type="PROSITE" id="PS60002">
    <property type="entry name" value="PHOSPHOKETOLASE_1"/>
    <property type="match status" value="1"/>
</dbReference>
<dbReference type="InterPro" id="IPR005593">
    <property type="entry name" value="Xul5P/Fru6P_PKetolase"/>
</dbReference>